<sequence>MKPCSSFFIAFLSEDSSLAENGDVIYSPTNCSRQAGRGVRIGPEEEEFASQLSSLLGFPIREIICDTRHVSDYM</sequence>
<proteinExistence type="predicted"/>
<organism evidence="1 2">
    <name type="scientific">Champsocephalus gunnari</name>
    <name type="common">Mackerel icefish</name>
    <dbReference type="NCBI Taxonomy" id="52237"/>
    <lineage>
        <taxon>Eukaryota</taxon>
        <taxon>Metazoa</taxon>
        <taxon>Chordata</taxon>
        <taxon>Craniata</taxon>
        <taxon>Vertebrata</taxon>
        <taxon>Euteleostomi</taxon>
        <taxon>Actinopterygii</taxon>
        <taxon>Neopterygii</taxon>
        <taxon>Teleostei</taxon>
        <taxon>Neoteleostei</taxon>
        <taxon>Acanthomorphata</taxon>
        <taxon>Eupercaria</taxon>
        <taxon>Perciformes</taxon>
        <taxon>Notothenioidei</taxon>
        <taxon>Channichthyidae</taxon>
        <taxon>Champsocephalus</taxon>
    </lineage>
</organism>
<dbReference type="EMBL" id="JAURVH010001520">
    <property type="protein sequence ID" value="KAK5924607.1"/>
    <property type="molecule type" value="Genomic_DNA"/>
</dbReference>
<name>A0AAN8HR61_CHAGU</name>
<evidence type="ECO:0000313" key="1">
    <source>
        <dbReference type="EMBL" id="KAK5924607.1"/>
    </source>
</evidence>
<keyword evidence="2" id="KW-1185">Reference proteome</keyword>
<reference evidence="1 2" key="1">
    <citation type="journal article" date="2023" name="Mol. Biol. Evol.">
        <title>Genomics of Secondarily Temperate Adaptation in the Only Non-Antarctic Icefish.</title>
        <authorList>
            <person name="Rivera-Colon A.G."/>
            <person name="Rayamajhi N."/>
            <person name="Minhas B.F."/>
            <person name="Madrigal G."/>
            <person name="Bilyk K.T."/>
            <person name="Yoon V."/>
            <person name="Hune M."/>
            <person name="Gregory S."/>
            <person name="Cheng C.H.C."/>
            <person name="Catchen J.M."/>
        </authorList>
    </citation>
    <scope>NUCLEOTIDE SEQUENCE [LARGE SCALE GENOMIC DNA]</scope>
    <source>
        <tissue evidence="1">White muscle</tissue>
    </source>
</reference>
<comment type="caution">
    <text evidence="1">The sequence shown here is derived from an EMBL/GenBank/DDBJ whole genome shotgun (WGS) entry which is preliminary data.</text>
</comment>
<gene>
    <name evidence="1" type="ORF">CgunFtcFv8_017206</name>
</gene>
<accession>A0AAN8HR61</accession>
<protein>
    <submittedName>
        <fullName evidence="1">Uncharacterized protein</fullName>
    </submittedName>
</protein>
<evidence type="ECO:0000313" key="2">
    <source>
        <dbReference type="Proteomes" id="UP001331515"/>
    </source>
</evidence>
<dbReference type="AlphaFoldDB" id="A0AAN8HR61"/>
<dbReference type="Proteomes" id="UP001331515">
    <property type="component" value="Unassembled WGS sequence"/>
</dbReference>